<dbReference type="Pfam" id="PF13424">
    <property type="entry name" value="TPR_12"/>
    <property type="match status" value="1"/>
</dbReference>
<dbReference type="Proteomes" id="UP000229278">
    <property type="component" value="Unassembled WGS sequence"/>
</dbReference>
<proteinExistence type="predicted"/>
<accession>A0A2G6PDU0</accession>
<keyword evidence="1" id="KW-0802">TPR repeat</keyword>
<evidence type="ECO:0000313" key="5">
    <source>
        <dbReference type="Proteomes" id="UP000229278"/>
    </source>
</evidence>
<evidence type="ECO:0000256" key="2">
    <source>
        <dbReference type="SAM" id="Coils"/>
    </source>
</evidence>
<evidence type="ECO:0000313" key="4">
    <source>
        <dbReference type="EMBL" id="PIE82723.1"/>
    </source>
</evidence>
<gene>
    <name evidence="4" type="ORF">CSA09_05380</name>
</gene>
<dbReference type="EMBL" id="PDTV01000013">
    <property type="protein sequence ID" value="PIE82723.1"/>
    <property type="molecule type" value="Genomic_DNA"/>
</dbReference>
<dbReference type="GO" id="GO:0007165">
    <property type="term" value="P:signal transduction"/>
    <property type="evidence" value="ECO:0007669"/>
    <property type="project" value="InterPro"/>
</dbReference>
<evidence type="ECO:0000259" key="3">
    <source>
        <dbReference type="PROSITE" id="PS50104"/>
    </source>
</evidence>
<reference evidence="4 5" key="1">
    <citation type="submission" date="2017-10" db="EMBL/GenBank/DDBJ databases">
        <title>Novel microbial diversity and functional potential in the marine mammal oral microbiome.</title>
        <authorList>
            <person name="Dudek N.K."/>
            <person name="Sun C.L."/>
            <person name="Burstein D."/>
            <person name="Kantor R.S."/>
            <person name="Aliaga Goltsman D.S."/>
            <person name="Bik E.M."/>
            <person name="Thomas B.C."/>
            <person name="Banfield J.F."/>
            <person name="Relman D.A."/>
        </authorList>
    </citation>
    <scope>NUCLEOTIDE SEQUENCE [LARGE SCALE GENOMIC DNA]</scope>
    <source>
        <strain evidence="4">DOLJORAL78_50_517</strain>
    </source>
</reference>
<dbReference type="SUPFAM" id="SSF52200">
    <property type="entry name" value="Toll/Interleukin receptor TIR domain"/>
    <property type="match status" value="1"/>
</dbReference>
<dbReference type="GO" id="GO:0016887">
    <property type="term" value="F:ATP hydrolysis activity"/>
    <property type="evidence" value="ECO:0007669"/>
    <property type="project" value="InterPro"/>
</dbReference>
<sequence>MTAASIFVCHARADDAFAQDLYLALETCRLSVWRDTRGLRDGGQLSSEVRWAIENAQQVIVVIGLNSSNCPWIRREIEMAQEIERRRGGSFRVIPLLLPGVDATHLDEWFTPLPRTAPIQLAADGLGAVLPQLLAVLERSLPGDIERITSSWVALELYFNANNTGVVRPWQLTARLRDSSGALVGTELFVDCVSLPAPLPARVIRWYLNTHPLWPTDTVRRLARRIDNLLANWGQHLYQSTLGMPECRELIDLWQDNAELRERHLTIYGDTTLPGIAAIIDLPWELLHDGQGFLIQNKRPVQVHRCFNHVSKVAWPAPPPLRILATSPRPDTEPTGHRDYRYSVLPMLEAASGMGRLIEAKVLSTPTRAILEKQLNDAWAAGRPITVLHLDGFFHAPANDADICFAFESSYELHAPLCRTADFVPVSGLAALLATYRVELVSFVAPWNTKINISTLAEIFIQAGVTAVMVTHPDTPSGTLQRFWSAFYEELLRGLRLSQALFAGQRRLAGDSYRAQGLGGGGVYLLDWFGCRLYLGDHDPRLALRPPIELWRRLQGQSRLESLPDTLPAAPASGCLGRGRELLIIERLLESDEAVFLRGPGGIGKSVAMLSLTHWLMHCKRYHKIAYVCGSNVTDVRSLLEALGQQLLPEGERWSVDRYPTRWQAQEYMRQHMRQILHERSLLIILDQIDKWPSDNDTAFEQFWRELVYALPKLHLLAVGRSGPPFFAQPWKEALLAPLDDEDAIRLISRTLIAADEIPPSADSGSGFSELRRVLSLVGGHPGALRELAHLISIYGVKAAWTKLRLLYNKILRYYKGNPQWPLYLSIEMALQRLPETDRQHIPIVAFFKEGVNRITLGRALGRDTLATDQLANRLIELRLAEDQGYGHLQIDPAFSYHQAMILDKGSRASWRERWRDGMEYLLGMLYQQYFKDNARTVNLLKLELPNLLALLRDSQTIDEPYEVAQLAGKLEQLFSKLGSSSALAEVVSARERASLALQGWSRIRFETERLRIERLRDEGSLEEALQTTRQLLQQVQNAGVDAYAGAAYDLAHTHFMLGKLLKLVDATEAAIRELSEARRQFQALANAGNSSAGRMAAVADAENGDCLADLQRLQDAVDAYEAALAQAGADSSNPMVATNRLQLGLVLQRQRRYSEAEELYDSARRAYENLGNVEGAAQSWRQLGLVRKMSGELESALHACQQALYLYEQQRNRAGIAEVLSDLGGLYQSLEQFEAAALAYRRMAEIYLQLGDNRGEEASRNKLANVLILLRRHDEARQELYRASECSLPDSPTARHWAIRRGMHDVGQSVQDIQVAGLARRQAMQKYLAYRKAGGENNNPGARLCAQIGQAIHAGDVEPMLAKLAQIRTSTNIPAAGQLLIDKLQAILNGDRDPALAADLDLHYQYAVELQILLEDLSQAAK</sequence>
<dbReference type="InterPro" id="IPR000157">
    <property type="entry name" value="TIR_dom"/>
</dbReference>
<dbReference type="PROSITE" id="PS50005">
    <property type="entry name" value="TPR"/>
    <property type="match status" value="1"/>
</dbReference>
<dbReference type="Pfam" id="PF13676">
    <property type="entry name" value="TIR_2"/>
    <property type="match status" value="1"/>
</dbReference>
<dbReference type="InterPro" id="IPR011990">
    <property type="entry name" value="TPR-like_helical_dom_sf"/>
</dbReference>
<dbReference type="SMART" id="SM00028">
    <property type="entry name" value="TPR"/>
    <property type="match status" value="4"/>
</dbReference>
<dbReference type="InterPro" id="IPR049945">
    <property type="entry name" value="AAA_22"/>
</dbReference>
<dbReference type="InterPro" id="IPR035897">
    <property type="entry name" value="Toll_tir_struct_dom_sf"/>
</dbReference>
<feature type="domain" description="TIR" evidence="3">
    <location>
        <begin position="2"/>
        <end position="137"/>
    </location>
</feature>
<dbReference type="PROSITE" id="PS50104">
    <property type="entry name" value="TIR"/>
    <property type="match status" value="1"/>
</dbReference>
<dbReference type="Pfam" id="PF13401">
    <property type="entry name" value="AAA_22"/>
    <property type="match status" value="1"/>
</dbReference>
<evidence type="ECO:0000256" key="1">
    <source>
        <dbReference type="PROSITE-ProRule" id="PRU00339"/>
    </source>
</evidence>
<dbReference type="Pfam" id="PF12770">
    <property type="entry name" value="CHAT"/>
    <property type="match status" value="1"/>
</dbReference>
<dbReference type="Gene3D" id="3.40.50.300">
    <property type="entry name" value="P-loop containing nucleotide triphosphate hydrolases"/>
    <property type="match status" value="1"/>
</dbReference>
<organism evidence="4 5">
    <name type="scientific">Candidatus Contendibacter odensensis</name>
    <dbReference type="NCBI Taxonomy" id="1400860"/>
    <lineage>
        <taxon>Bacteria</taxon>
        <taxon>Pseudomonadati</taxon>
        <taxon>Pseudomonadota</taxon>
        <taxon>Gammaproteobacteria</taxon>
        <taxon>Candidatus Competibacteraceae</taxon>
        <taxon>Candidatus Contendibacter</taxon>
    </lineage>
</organism>
<dbReference type="InterPro" id="IPR027417">
    <property type="entry name" value="P-loop_NTPase"/>
</dbReference>
<dbReference type="InterPro" id="IPR024983">
    <property type="entry name" value="CHAT_dom"/>
</dbReference>
<dbReference type="InterPro" id="IPR019734">
    <property type="entry name" value="TPR_rpt"/>
</dbReference>
<feature type="coiled-coil region" evidence="2">
    <location>
        <begin position="1065"/>
        <end position="1174"/>
    </location>
</feature>
<dbReference type="PANTHER" id="PTHR10098:SF108">
    <property type="entry name" value="TETRATRICOPEPTIDE REPEAT PROTEIN 28"/>
    <property type="match status" value="1"/>
</dbReference>
<dbReference type="PANTHER" id="PTHR10098">
    <property type="entry name" value="RAPSYN-RELATED"/>
    <property type="match status" value="1"/>
</dbReference>
<protein>
    <recommendedName>
        <fullName evidence="3">TIR domain-containing protein</fullName>
    </recommendedName>
</protein>
<dbReference type="Gene3D" id="3.40.50.10140">
    <property type="entry name" value="Toll/interleukin-1 receptor homology (TIR) domain"/>
    <property type="match status" value="1"/>
</dbReference>
<comment type="caution">
    <text evidence="4">The sequence shown here is derived from an EMBL/GenBank/DDBJ whole genome shotgun (WGS) entry which is preliminary data.</text>
</comment>
<feature type="repeat" description="TPR" evidence="1">
    <location>
        <begin position="1178"/>
        <end position="1211"/>
    </location>
</feature>
<dbReference type="SMART" id="SM00255">
    <property type="entry name" value="TIR"/>
    <property type="match status" value="1"/>
</dbReference>
<dbReference type="Gene3D" id="1.25.40.10">
    <property type="entry name" value="Tetratricopeptide repeat domain"/>
    <property type="match status" value="1"/>
</dbReference>
<dbReference type="SUPFAM" id="SSF48452">
    <property type="entry name" value="TPR-like"/>
    <property type="match status" value="2"/>
</dbReference>
<name>A0A2G6PDU0_9GAMM</name>
<keyword evidence="2" id="KW-0175">Coiled coil</keyword>
<dbReference type="SUPFAM" id="SSF52540">
    <property type="entry name" value="P-loop containing nucleoside triphosphate hydrolases"/>
    <property type="match status" value="1"/>
</dbReference>